<reference evidence="2 3" key="1">
    <citation type="submission" date="2018-02" db="EMBL/GenBank/DDBJ databases">
        <title>The genomes of Aspergillus section Nigri reveals drivers in fungal speciation.</title>
        <authorList>
            <consortium name="DOE Joint Genome Institute"/>
            <person name="Vesth T.C."/>
            <person name="Nybo J."/>
            <person name="Theobald S."/>
            <person name="Brandl J."/>
            <person name="Frisvad J.C."/>
            <person name="Nielsen K.F."/>
            <person name="Lyhne E.K."/>
            <person name="Kogle M.E."/>
            <person name="Kuo A."/>
            <person name="Riley R."/>
            <person name="Clum A."/>
            <person name="Nolan M."/>
            <person name="Lipzen A."/>
            <person name="Salamov A."/>
            <person name="Henrissat B."/>
            <person name="Wiebenga A."/>
            <person name="De vries R.P."/>
            <person name="Grigoriev I.V."/>
            <person name="Mortensen U.H."/>
            <person name="Andersen M.R."/>
            <person name="Baker S.E."/>
        </authorList>
    </citation>
    <scope>NUCLEOTIDE SEQUENCE [LARGE SCALE GENOMIC DNA]</scope>
    <source>
        <strain evidence="2 3">CBS 707.79</strain>
    </source>
</reference>
<feature type="region of interest" description="Disordered" evidence="1">
    <location>
        <begin position="38"/>
        <end position="100"/>
    </location>
</feature>
<evidence type="ECO:0000313" key="2">
    <source>
        <dbReference type="EMBL" id="PYH95663.1"/>
    </source>
</evidence>
<evidence type="ECO:0000256" key="1">
    <source>
        <dbReference type="SAM" id="MobiDB-lite"/>
    </source>
</evidence>
<organism evidence="2 3">
    <name type="scientific">Aspergillus ellipticus CBS 707.79</name>
    <dbReference type="NCBI Taxonomy" id="1448320"/>
    <lineage>
        <taxon>Eukaryota</taxon>
        <taxon>Fungi</taxon>
        <taxon>Dikarya</taxon>
        <taxon>Ascomycota</taxon>
        <taxon>Pezizomycotina</taxon>
        <taxon>Eurotiomycetes</taxon>
        <taxon>Eurotiomycetidae</taxon>
        <taxon>Eurotiales</taxon>
        <taxon>Aspergillaceae</taxon>
        <taxon>Aspergillus</taxon>
        <taxon>Aspergillus subgen. Circumdati</taxon>
    </lineage>
</organism>
<evidence type="ECO:0000313" key="3">
    <source>
        <dbReference type="Proteomes" id="UP000247810"/>
    </source>
</evidence>
<name>A0A319DW86_9EURO</name>
<proteinExistence type="predicted"/>
<sequence>MCYQVHKTPVSYPLCSGRKQGGCTKFDPTEDGVTWCGPASARGSQCPVVTQTSQGSSRKRGDCPNHRRKKSPPPKKDDDEPAGSSGGLASSQAPNKKVGG</sequence>
<dbReference type="VEuPathDB" id="FungiDB:BO71DRAFT_322689"/>
<dbReference type="Proteomes" id="UP000247810">
    <property type="component" value="Unassembled WGS sequence"/>
</dbReference>
<keyword evidence="3" id="KW-1185">Reference proteome</keyword>
<accession>A0A319DW86</accession>
<protein>
    <submittedName>
        <fullName evidence="2">Uncharacterized protein</fullName>
    </submittedName>
</protein>
<gene>
    <name evidence="2" type="ORF">BO71DRAFT_322689</name>
</gene>
<dbReference type="EMBL" id="KZ825849">
    <property type="protein sequence ID" value="PYH95663.1"/>
    <property type="molecule type" value="Genomic_DNA"/>
</dbReference>
<dbReference type="AlphaFoldDB" id="A0A319DW86"/>
<feature type="compositionally biased region" description="Polar residues" evidence="1">
    <location>
        <begin position="47"/>
        <end position="56"/>
    </location>
</feature>